<dbReference type="SUPFAM" id="SSF51735">
    <property type="entry name" value="NAD(P)-binding Rossmann-fold domains"/>
    <property type="match status" value="1"/>
</dbReference>
<gene>
    <name evidence="5" type="ORF">AK830_g2112</name>
</gene>
<evidence type="ECO:0000256" key="3">
    <source>
        <dbReference type="ARBA" id="ARBA00023002"/>
    </source>
</evidence>
<proteinExistence type="inferred from homology"/>
<dbReference type="Gene3D" id="3.40.50.720">
    <property type="entry name" value="NAD(P)-binding Rossmann-like Domain"/>
    <property type="match status" value="1"/>
</dbReference>
<dbReference type="Pfam" id="PF00106">
    <property type="entry name" value="adh_short"/>
    <property type="match status" value="1"/>
</dbReference>
<dbReference type="PANTHER" id="PTHR24321">
    <property type="entry name" value="DEHYDROGENASES, SHORT CHAIN"/>
    <property type="match status" value="1"/>
</dbReference>
<dbReference type="InterPro" id="IPR002347">
    <property type="entry name" value="SDR_fam"/>
</dbReference>
<dbReference type="PANTHER" id="PTHR24321:SF8">
    <property type="entry name" value="ESTRADIOL 17-BETA-DEHYDROGENASE 8-RELATED"/>
    <property type="match status" value="1"/>
</dbReference>
<dbReference type="GO" id="GO:0016491">
    <property type="term" value="F:oxidoreductase activity"/>
    <property type="evidence" value="ECO:0007669"/>
    <property type="project" value="UniProtKB-KW"/>
</dbReference>
<reference evidence="5 6" key="1">
    <citation type="submission" date="2015-09" db="EMBL/GenBank/DDBJ databases">
        <title>Draft genome of a European isolate of the apple canker pathogen Neonectria ditissima.</title>
        <authorList>
            <person name="Gomez-Cortecero A."/>
            <person name="Harrison R.J."/>
            <person name="Armitage A.D."/>
        </authorList>
    </citation>
    <scope>NUCLEOTIDE SEQUENCE [LARGE SCALE GENOMIC DNA]</scope>
    <source>
        <strain evidence="5 6">R09/05</strain>
    </source>
</reference>
<dbReference type="InterPro" id="IPR020904">
    <property type="entry name" value="Sc_DH/Rdtase_CS"/>
</dbReference>
<accession>A0A0P7BX52</accession>
<dbReference type="CDD" id="cd05233">
    <property type="entry name" value="SDR_c"/>
    <property type="match status" value="1"/>
</dbReference>
<dbReference type="FunFam" id="3.40.50.720:FF:000084">
    <property type="entry name" value="Short-chain dehydrogenase reductase"/>
    <property type="match status" value="1"/>
</dbReference>
<dbReference type="Proteomes" id="UP000050424">
    <property type="component" value="Unassembled WGS sequence"/>
</dbReference>
<protein>
    <recommendedName>
        <fullName evidence="7">3-oxoacyl-[acyl-carrier-protein] reductase FabG</fullName>
    </recommendedName>
</protein>
<keyword evidence="3" id="KW-0560">Oxidoreductase</keyword>
<dbReference type="EMBL" id="LKCW01000019">
    <property type="protein sequence ID" value="KPM44445.1"/>
    <property type="molecule type" value="Genomic_DNA"/>
</dbReference>
<dbReference type="OrthoDB" id="47007at2759"/>
<sequence>MSLNGKTVIVTGSSGGLGKVTAEMYLSKGCNVVVCDINHDRLSAAASELEASYKDKVLSVDVDVTSEESVKKLVASTTEKFGKLDIVVNNAGIVDHFDPAGTCDKSTWDRVLGVNLTGPFLVTKHAVQAMEKQGSGLIVNIGSNASFRGFSAGVAYTASKHAVVGITKNTAAFYGPKGIYSFALLLGGMETTNINEGFATGLNMEGMGRFQETNPGFVQGETGLSTEHVARYIGFLSEDGMSESSNGSCIVFNKNWPAA</sequence>
<comment type="caution">
    <text evidence="5">The sequence shown here is derived from an EMBL/GenBank/DDBJ whole genome shotgun (WGS) entry which is preliminary data.</text>
</comment>
<keyword evidence="6" id="KW-1185">Reference proteome</keyword>
<evidence type="ECO:0008006" key="7">
    <source>
        <dbReference type="Google" id="ProtNLM"/>
    </source>
</evidence>
<evidence type="ECO:0000313" key="5">
    <source>
        <dbReference type="EMBL" id="KPM44445.1"/>
    </source>
</evidence>
<dbReference type="InterPro" id="IPR036291">
    <property type="entry name" value="NAD(P)-bd_dom_sf"/>
</dbReference>
<organism evidence="5 6">
    <name type="scientific">Neonectria ditissima</name>
    <dbReference type="NCBI Taxonomy" id="78410"/>
    <lineage>
        <taxon>Eukaryota</taxon>
        <taxon>Fungi</taxon>
        <taxon>Dikarya</taxon>
        <taxon>Ascomycota</taxon>
        <taxon>Pezizomycotina</taxon>
        <taxon>Sordariomycetes</taxon>
        <taxon>Hypocreomycetidae</taxon>
        <taxon>Hypocreales</taxon>
        <taxon>Nectriaceae</taxon>
        <taxon>Neonectria</taxon>
    </lineage>
</organism>
<evidence type="ECO:0000256" key="1">
    <source>
        <dbReference type="ARBA" id="ARBA00006484"/>
    </source>
</evidence>
<dbReference type="STRING" id="78410.A0A0P7BX52"/>
<evidence type="ECO:0000313" key="6">
    <source>
        <dbReference type="Proteomes" id="UP000050424"/>
    </source>
</evidence>
<dbReference type="AlphaFoldDB" id="A0A0P7BX52"/>
<dbReference type="PRINTS" id="PR00081">
    <property type="entry name" value="GDHRDH"/>
</dbReference>
<dbReference type="PROSITE" id="PS00061">
    <property type="entry name" value="ADH_SHORT"/>
    <property type="match status" value="1"/>
</dbReference>
<dbReference type="PRINTS" id="PR00080">
    <property type="entry name" value="SDRFAMILY"/>
</dbReference>
<evidence type="ECO:0000256" key="4">
    <source>
        <dbReference type="RuleBase" id="RU000363"/>
    </source>
</evidence>
<comment type="similarity">
    <text evidence="1 4">Belongs to the short-chain dehydrogenases/reductases (SDR) family.</text>
</comment>
<name>A0A0P7BX52_9HYPO</name>
<keyword evidence="2" id="KW-0521">NADP</keyword>
<evidence type="ECO:0000256" key="2">
    <source>
        <dbReference type="ARBA" id="ARBA00022857"/>
    </source>
</evidence>